<dbReference type="AlphaFoldDB" id="A0A7Y4JV94"/>
<comment type="caution">
    <text evidence="3">The sequence shown here is derived from an EMBL/GenBank/DDBJ whole genome shotgun (WGS) entry which is preliminary data.</text>
</comment>
<evidence type="ECO:0000313" key="4">
    <source>
        <dbReference type="Proteomes" id="UP000528460"/>
    </source>
</evidence>
<feature type="domain" description="Peptidase S9 prolyl oligopeptidase catalytic" evidence="2">
    <location>
        <begin position="138"/>
        <end position="346"/>
    </location>
</feature>
<sequence length="355" mass="38835">MLRASPSPLLLAGLGCLLTLGACSRPVTPPPPRVLGAHADADSPRVVGAALVRDGDSREELLRRHPRVEPDAALKDTLLAVLADSGQRLRWSAAPVEDLACDNGAVRFRIQVRVPPSCSERVCPVLAFYTTGCPRPGYHWRPEFFLRAGFIYAEPAVRGTRCSEDWARADDGPLRVEAATDLEAASRCLRQRFTREGVVPKLGILGWSYGGNQTLVGMTRFAGSYDAGFALAAKTDLASFLAQTSPELRRARAAEYGDPEKDAERLRAISPVTWVDRVEAPIALMLGARDPKVSLSDADVFVRSLRARGQDASLMIVPEHAHLTERPEEVAFEHAHLLQFFTARFGVPLRVETRP</sequence>
<accession>A0A7Y4JV94</accession>
<dbReference type="Gene3D" id="3.40.50.1820">
    <property type="entry name" value="alpha/beta hydrolase"/>
    <property type="match status" value="1"/>
</dbReference>
<dbReference type="InterPro" id="IPR029058">
    <property type="entry name" value="AB_hydrolase_fold"/>
</dbReference>
<dbReference type="PANTHER" id="PTHR42776">
    <property type="entry name" value="SERINE PEPTIDASE S9 FAMILY MEMBER"/>
    <property type="match status" value="1"/>
</dbReference>
<dbReference type="Pfam" id="PF00326">
    <property type="entry name" value="Peptidase_S9"/>
    <property type="match status" value="1"/>
</dbReference>
<name>A0A7Y4JV94_9BACT</name>
<proteinExistence type="predicted"/>
<evidence type="ECO:0000256" key="1">
    <source>
        <dbReference type="ARBA" id="ARBA00022801"/>
    </source>
</evidence>
<dbReference type="EMBL" id="JABFJW010000183">
    <property type="protein sequence ID" value="NOK11811.1"/>
    <property type="molecule type" value="Genomic_DNA"/>
</dbReference>
<dbReference type="Proteomes" id="UP000528460">
    <property type="component" value="Unassembled WGS sequence"/>
</dbReference>
<dbReference type="GO" id="GO:0006508">
    <property type="term" value="P:proteolysis"/>
    <property type="evidence" value="ECO:0007669"/>
    <property type="project" value="InterPro"/>
</dbReference>
<dbReference type="GO" id="GO:0004252">
    <property type="term" value="F:serine-type endopeptidase activity"/>
    <property type="evidence" value="ECO:0007669"/>
    <property type="project" value="TreeGrafter"/>
</dbReference>
<dbReference type="PANTHER" id="PTHR42776:SF27">
    <property type="entry name" value="DIPEPTIDYL PEPTIDASE FAMILY MEMBER 6"/>
    <property type="match status" value="1"/>
</dbReference>
<organism evidence="3 4">
    <name type="scientific">Corallococcus exercitus</name>
    <dbReference type="NCBI Taxonomy" id="2316736"/>
    <lineage>
        <taxon>Bacteria</taxon>
        <taxon>Pseudomonadati</taxon>
        <taxon>Myxococcota</taxon>
        <taxon>Myxococcia</taxon>
        <taxon>Myxococcales</taxon>
        <taxon>Cystobacterineae</taxon>
        <taxon>Myxococcaceae</taxon>
        <taxon>Corallococcus</taxon>
    </lineage>
</organism>
<evidence type="ECO:0000313" key="3">
    <source>
        <dbReference type="EMBL" id="NOK11811.1"/>
    </source>
</evidence>
<reference evidence="3 4" key="1">
    <citation type="submission" date="2020-05" db="EMBL/GenBank/DDBJ databases">
        <authorList>
            <person name="Whitworth D."/>
        </authorList>
    </citation>
    <scope>NUCLEOTIDE SEQUENCE [LARGE SCALE GENOMIC DNA]</scope>
    <source>
        <strain evidence="3 4">CA046A</strain>
    </source>
</reference>
<protein>
    <submittedName>
        <fullName evidence="3">Prolyl oligopeptidase family serine peptidase</fullName>
    </submittedName>
</protein>
<dbReference type="SUPFAM" id="SSF53474">
    <property type="entry name" value="alpha/beta-Hydrolases"/>
    <property type="match status" value="1"/>
</dbReference>
<dbReference type="PROSITE" id="PS51257">
    <property type="entry name" value="PROKAR_LIPOPROTEIN"/>
    <property type="match status" value="1"/>
</dbReference>
<gene>
    <name evidence="3" type="ORF">HNS30_22480</name>
</gene>
<evidence type="ECO:0000259" key="2">
    <source>
        <dbReference type="Pfam" id="PF00326"/>
    </source>
</evidence>
<keyword evidence="1" id="KW-0378">Hydrolase</keyword>
<dbReference type="InterPro" id="IPR001375">
    <property type="entry name" value="Peptidase_S9_cat"/>
</dbReference>